<proteinExistence type="predicted"/>
<organism evidence="1">
    <name type="scientific">marine sediment metagenome</name>
    <dbReference type="NCBI Taxonomy" id="412755"/>
    <lineage>
        <taxon>unclassified sequences</taxon>
        <taxon>metagenomes</taxon>
        <taxon>ecological metagenomes</taxon>
    </lineage>
</organism>
<name>X1KET7_9ZZZZ</name>
<reference evidence="1" key="1">
    <citation type="journal article" date="2014" name="Front. Microbiol.">
        <title>High frequency of phylogenetically diverse reductive dehalogenase-homologous genes in deep subseafloor sedimentary metagenomes.</title>
        <authorList>
            <person name="Kawai M."/>
            <person name="Futagami T."/>
            <person name="Toyoda A."/>
            <person name="Takaki Y."/>
            <person name="Nishi S."/>
            <person name="Hori S."/>
            <person name="Arai W."/>
            <person name="Tsubouchi T."/>
            <person name="Morono Y."/>
            <person name="Uchiyama I."/>
            <person name="Ito T."/>
            <person name="Fujiyama A."/>
            <person name="Inagaki F."/>
            <person name="Takami H."/>
        </authorList>
    </citation>
    <scope>NUCLEOTIDE SEQUENCE</scope>
    <source>
        <strain evidence="1">Expedition CK06-06</strain>
    </source>
</reference>
<dbReference type="EMBL" id="BARU01041514">
    <property type="protein sequence ID" value="GAH88679.1"/>
    <property type="molecule type" value="Genomic_DNA"/>
</dbReference>
<feature type="non-terminal residue" evidence="1">
    <location>
        <position position="1"/>
    </location>
</feature>
<comment type="caution">
    <text evidence="1">The sequence shown here is derived from an EMBL/GenBank/DDBJ whole genome shotgun (WGS) entry which is preliminary data.</text>
</comment>
<dbReference type="AlphaFoldDB" id="X1KET7"/>
<gene>
    <name evidence="1" type="ORF">S03H2_63991</name>
</gene>
<sequence>SKLYKTHCTDQKIKEKFIELRKVFNSELDRTWPFRFNKKTLTYRDIFMGFIYADIAHSKVKNHQIFHQLTKQPFGYYLALNTFLRCINFIHDILTMINHLNKIAFSNLKTN</sequence>
<protein>
    <submittedName>
        <fullName evidence="1">Uncharacterized protein</fullName>
    </submittedName>
</protein>
<evidence type="ECO:0000313" key="1">
    <source>
        <dbReference type="EMBL" id="GAH88679.1"/>
    </source>
</evidence>
<accession>X1KET7</accession>